<organism evidence="4 5">
    <name type="scientific">Methanobrevibacter curvatus</name>
    <dbReference type="NCBI Taxonomy" id="49547"/>
    <lineage>
        <taxon>Archaea</taxon>
        <taxon>Methanobacteriati</taxon>
        <taxon>Methanobacteriota</taxon>
        <taxon>Methanomada group</taxon>
        <taxon>Methanobacteria</taxon>
        <taxon>Methanobacteriales</taxon>
        <taxon>Methanobacteriaceae</taxon>
        <taxon>Methanobrevibacter</taxon>
    </lineage>
</organism>
<dbReference type="GO" id="GO:0046872">
    <property type="term" value="F:metal ion binding"/>
    <property type="evidence" value="ECO:0007669"/>
    <property type="project" value="UniProtKB-KW"/>
</dbReference>
<comment type="caution">
    <text evidence="4">The sequence shown here is derived from an EMBL/GenBank/DDBJ whole genome shotgun (WGS) entry which is preliminary data.</text>
</comment>
<dbReference type="EC" id="4.1.2.17" evidence="4"/>
<dbReference type="Gene3D" id="3.40.225.10">
    <property type="entry name" value="Class II aldolase/adducin N-terminal domain"/>
    <property type="match status" value="1"/>
</dbReference>
<evidence type="ECO:0000313" key="5">
    <source>
        <dbReference type="Proteomes" id="UP000077245"/>
    </source>
</evidence>
<dbReference type="Proteomes" id="UP000077245">
    <property type="component" value="Unassembled WGS sequence"/>
</dbReference>
<reference evidence="4 5" key="1">
    <citation type="submission" date="2016-04" db="EMBL/GenBank/DDBJ databases">
        <title>Genome sequence of Methanobrevibacter curvatus DSM 11111.</title>
        <authorList>
            <person name="Poehlein A."/>
            <person name="Seedorf H."/>
            <person name="Daniel R."/>
        </authorList>
    </citation>
    <scope>NUCLEOTIDE SEQUENCE [LARGE SCALE GENOMIC DNA]</scope>
    <source>
        <strain evidence="4 5">DSM 11111</strain>
    </source>
</reference>
<dbReference type="InterPro" id="IPR001303">
    <property type="entry name" value="Aldolase_II/adducin_N"/>
</dbReference>
<dbReference type="AlphaFoldDB" id="A0A166D7B9"/>
<dbReference type="PANTHER" id="PTHR22789">
    <property type="entry name" value="FUCULOSE PHOSPHATE ALDOLASE"/>
    <property type="match status" value="1"/>
</dbReference>
<evidence type="ECO:0000256" key="1">
    <source>
        <dbReference type="ARBA" id="ARBA00022723"/>
    </source>
</evidence>
<dbReference type="PATRIC" id="fig|49547.3.peg.293"/>
<evidence type="ECO:0000259" key="3">
    <source>
        <dbReference type="SMART" id="SM01007"/>
    </source>
</evidence>
<dbReference type="GO" id="GO:0008738">
    <property type="term" value="F:L-fuculose-phosphate aldolase activity"/>
    <property type="evidence" value="ECO:0007669"/>
    <property type="project" value="UniProtKB-EC"/>
</dbReference>
<dbReference type="EMBL" id="LWMV01000042">
    <property type="protein sequence ID" value="KZX15281.1"/>
    <property type="molecule type" value="Genomic_DNA"/>
</dbReference>
<sequence>MDNLINSVLEVSQYVFDRKLVSGKAGNISGRIKYNGKDIIAITPTLISLNRLKYEDIVLVDIEGNFIGDGISNKKPSSELFMHLNIYKKRNDINGIVHTHSPYVTGFSFSDKKLKRMEGFGKIENEFLKEIPYKKPGSEELAIHVASAIGNEDVLILKKHGVIALGKTIEEAGDLAEFVEETSKIQFISNILNGF</sequence>
<gene>
    <name evidence="4" type="primary">fucA</name>
    <name evidence="4" type="ORF">MBCUR_02780</name>
</gene>
<dbReference type="PANTHER" id="PTHR22789:SF0">
    <property type="entry name" value="3-OXO-TETRONATE 4-PHOSPHATE DECARBOXYLASE-RELATED"/>
    <property type="match status" value="1"/>
</dbReference>
<dbReference type="Pfam" id="PF00596">
    <property type="entry name" value="Aldolase_II"/>
    <property type="match status" value="1"/>
</dbReference>
<keyword evidence="2 4" id="KW-0456">Lyase</keyword>
<protein>
    <submittedName>
        <fullName evidence="4">L-fuculose phosphate aldolase</fullName>
        <ecNumber evidence="4">4.1.2.17</ecNumber>
    </submittedName>
</protein>
<feature type="domain" description="Class II aldolase/adducin N-terminal" evidence="3">
    <location>
        <begin position="6"/>
        <end position="187"/>
    </location>
</feature>
<accession>A0A166D7B9</accession>
<dbReference type="SUPFAM" id="SSF53639">
    <property type="entry name" value="AraD/HMP-PK domain-like"/>
    <property type="match status" value="1"/>
</dbReference>
<evidence type="ECO:0000256" key="2">
    <source>
        <dbReference type="ARBA" id="ARBA00023239"/>
    </source>
</evidence>
<dbReference type="GO" id="GO:0005829">
    <property type="term" value="C:cytosol"/>
    <property type="evidence" value="ECO:0007669"/>
    <property type="project" value="TreeGrafter"/>
</dbReference>
<keyword evidence="5" id="KW-1185">Reference proteome</keyword>
<evidence type="ECO:0000313" key="4">
    <source>
        <dbReference type="EMBL" id="KZX15281.1"/>
    </source>
</evidence>
<dbReference type="UniPathway" id="UPA00071"/>
<dbReference type="GO" id="GO:0019323">
    <property type="term" value="P:pentose catabolic process"/>
    <property type="evidence" value="ECO:0007669"/>
    <property type="project" value="TreeGrafter"/>
</dbReference>
<dbReference type="InterPro" id="IPR050197">
    <property type="entry name" value="Aldolase_class_II_sugar_metab"/>
</dbReference>
<keyword evidence="1" id="KW-0479">Metal-binding</keyword>
<proteinExistence type="predicted"/>
<dbReference type="RefSeq" id="WP_067089261.1">
    <property type="nucleotide sequence ID" value="NZ_LWMV01000042.1"/>
</dbReference>
<dbReference type="SMART" id="SM01007">
    <property type="entry name" value="Aldolase_II"/>
    <property type="match status" value="1"/>
</dbReference>
<name>A0A166D7B9_9EURY</name>
<dbReference type="InterPro" id="IPR036409">
    <property type="entry name" value="Aldolase_II/adducin_N_sf"/>
</dbReference>
<dbReference type="STRING" id="49547.MBCUR_02780"/>
<dbReference type="OrthoDB" id="18709at2157"/>